<feature type="region of interest" description="Disordered" evidence="1">
    <location>
        <begin position="53"/>
        <end position="78"/>
    </location>
</feature>
<name>A0A6J5R833_9CAUD</name>
<gene>
    <name evidence="2" type="ORF">UFOVP1193_73</name>
</gene>
<feature type="region of interest" description="Disordered" evidence="1">
    <location>
        <begin position="142"/>
        <end position="164"/>
    </location>
</feature>
<evidence type="ECO:0000256" key="1">
    <source>
        <dbReference type="SAM" id="MobiDB-lite"/>
    </source>
</evidence>
<proteinExistence type="predicted"/>
<evidence type="ECO:0000313" key="2">
    <source>
        <dbReference type="EMBL" id="CAB4190567.1"/>
    </source>
</evidence>
<feature type="compositionally biased region" description="Basic and acidic residues" evidence="1">
    <location>
        <begin position="69"/>
        <end position="78"/>
    </location>
</feature>
<dbReference type="EMBL" id="LR797156">
    <property type="protein sequence ID" value="CAB4190567.1"/>
    <property type="molecule type" value="Genomic_DNA"/>
</dbReference>
<accession>A0A6J5R833</accession>
<protein>
    <submittedName>
        <fullName evidence="2">Uncharacterized protein</fullName>
    </submittedName>
</protein>
<sequence>MGTFSTPRQKAAVEKMLKGKAKRKETLYDYDVANAEKEAGDYDMYDDSGKPFDFSSGRGGRGMTGAEASGRETGTEDYQRIKRVQDAAVQPLRAIRKATDYIGEKYGDLRDSTRSVLSGDPEAAEFRKGQRAVRKDTLGYKKGGKVSSASKRADGCAIRGKTRA</sequence>
<organism evidence="2">
    <name type="scientific">uncultured Caudovirales phage</name>
    <dbReference type="NCBI Taxonomy" id="2100421"/>
    <lineage>
        <taxon>Viruses</taxon>
        <taxon>Duplodnaviria</taxon>
        <taxon>Heunggongvirae</taxon>
        <taxon>Uroviricota</taxon>
        <taxon>Caudoviricetes</taxon>
        <taxon>Peduoviridae</taxon>
        <taxon>Maltschvirus</taxon>
        <taxon>Maltschvirus maltsch</taxon>
    </lineage>
</organism>
<reference evidence="2" key="1">
    <citation type="submission" date="2020-05" db="EMBL/GenBank/DDBJ databases">
        <authorList>
            <person name="Chiriac C."/>
            <person name="Salcher M."/>
            <person name="Ghai R."/>
            <person name="Kavagutti S V."/>
        </authorList>
    </citation>
    <scope>NUCLEOTIDE SEQUENCE</scope>
</reference>